<protein>
    <submittedName>
        <fullName evidence="2">Uncharacterized protein</fullName>
    </submittedName>
</protein>
<feature type="transmembrane region" description="Helical" evidence="1">
    <location>
        <begin position="22"/>
        <end position="44"/>
    </location>
</feature>
<evidence type="ECO:0000313" key="2">
    <source>
        <dbReference type="EMBL" id="GHO45243.1"/>
    </source>
</evidence>
<evidence type="ECO:0000313" key="3">
    <source>
        <dbReference type="Proteomes" id="UP000612362"/>
    </source>
</evidence>
<keyword evidence="1" id="KW-1133">Transmembrane helix</keyword>
<sequence length="45" mass="5016">MSGIEGAEKKPKTEEEKANNRFSFWVGMGIALVIIVLMVIFFGAR</sequence>
<dbReference type="EMBL" id="BNJF01000001">
    <property type="protein sequence ID" value="GHO45243.1"/>
    <property type="molecule type" value="Genomic_DNA"/>
</dbReference>
<reference evidence="2" key="1">
    <citation type="submission" date="2020-10" db="EMBL/GenBank/DDBJ databases">
        <title>Taxonomic study of unclassified bacteria belonging to the class Ktedonobacteria.</title>
        <authorList>
            <person name="Yabe S."/>
            <person name="Wang C.M."/>
            <person name="Zheng Y."/>
            <person name="Sakai Y."/>
            <person name="Cavaletti L."/>
            <person name="Monciardini P."/>
            <person name="Donadio S."/>
        </authorList>
    </citation>
    <scope>NUCLEOTIDE SEQUENCE</scope>
    <source>
        <strain evidence="2">SOSP1-1</strain>
    </source>
</reference>
<evidence type="ECO:0000256" key="1">
    <source>
        <dbReference type="SAM" id="Phobius"/>
    </source>
</evidence>
<proteinExistence type="predicted"/>
<comment type="caution">
    <text evidence="2">The sequence shown here is derived from an EMBL/GenBank/DDBJ whole genome shotgun (WGS) entry which is preliminary data.</text>
</comment>
<keyword evidence="1" id="KW-0472">Membrane</keyword>
<dbReference type="RefSeq" id="WP_220194590.1">
    <property type="nucleotide sequence ID" value="NZ_BNJF01000001.1"/>
</dbReference>
<organism evidence="2 3">
    <name type="scientific">Ktedonospora formicarum</name>
    <dbReference type="NCBI Taxonomy" id="2778364"/>
    <lineage>
        <taxon>Bacteria</taxon>
        <taxon>Bacillati</taxon>
        <taxon>Chloroflexota</taxon>
        <taxon>Ktedonobacteria</taxon>
        <taxon>Ktedonobacterales</taxon>
        <taxon>Ktedonobacteraceae</taxon>
        <taxon>Ktedonospora</taxon>
    </lineage>
</organism>
<name>A0A8J3I3B4_9CHLR</name>
<keyword evidence="3" id="KW-1185">Reference proteome</keyword>
<dbReference type="Proteomes" id="UP000612362">
    <property type="component" value="Unassembled WGS sequence"/>
</dbReference>
<dbReference type="AlphaFoldDB" id="A0A8J3I3B4"/>
<keyword evidence="1" id="KW-0812">Transmembrane</keyword>
<gene>
    <name evidence="2" type="ORF">KSX_34060</name>
</gene>
<accession>A0A8J3I3B4</accession>